<dbReference type="Proteomes" id="UP001432360">
    <property type="component" value="Chromosome"/>
</dbReference>
<name>A0ABZ2B3V9_9HYPH</name>
<protein>
    <submittedName>
        <fullName evidence="1">Uncharacterized protein</fullName>
    </submittedName>
</protein>
<dbReference type="RefSeq" id="WP_331371304.1">
    <property type="nucleotide sequence ID" value="NZ_CP133148.1"/>
</dbReference>
<proteinExistence type="predicted"/>
<organism evidence="1 2">
    <name type="scientific">Sinorhizobium chiapasense</name>
    <dbReference type="NCBI Taxonomy" id="501572"/>
    <lineage>
        <taxon>Bacteria</taxon>
        <taxon>Pseudomonadati</taxon>
        <taxon>Pseudomonadota</taxon>
        <taxon>Alphaproteobacteria</taxon>
        <taxon>Hyphomicrobiales</taxon>
        <taxon>Rhizobiaceae</taxon>
        <taxon>Sinorhizobium/Ensifer group</taxon>
        <taxon>Sinorhizobium</taxon>
    </lineage>
</organism>
<evidence type="ECO:0000313" key="1">
    <source>
        <dbReference type="EMBL" id="WVT02016.1"/>
    </source>
</evidence>
<sequence length="42" mass="4934">MGWRWHTSDLLLPLPGLWKIRLDILISDFEITRIEGETQIGL</sequence>
<evidence type="ECO:0000313" key="2">
    <source>
        <dbReference type="Proteomes" id="UP001432360"/>
    </source>
</evidence>
<reference evidence="1" key="1">
    <citation type="submission" date="2023-08" db="EMBL/GenBank/DDBJ databases">
        <title>Complete genome sequence of Sinorhizobium chiapanecum ITTG S70 isolated from Acaciella angustissima nodules in Chiapas-Mexico.</title>
        <authorList>
            <person name="Rincon-Rosales R."/>
            <person name="Rogel M.A."/>
            <person name="Rincon-Medina C.I."/>
            <person name="Guerrero G."/>
            <person name="Manzano-Gomez L.A."/>
            <person name="Lopez-Lopez A."/>
            <person name="Rincon Molina F.A."/>
            <person name="Martinez-Romero E."/>
        </authorList>
    </citation>
    <scope>NUCLEOTIDE SEQUENCE</scope>
    <source>
        <strain evidence="1">ITTG S70</strain>
    </source>
</reference>
<accession>A0ABZ2B3V9</accession>
<keyword evidence="2" id="KW-1185">Reference proteome</keyword>
<gene>
    <name evidence="1" type="ORF">RB548_10715</name>
</gene>
<dbReference type="EMBL" id="CP133148">
    <property type="protein sequence ID" value="WVT02016.1"/>
    <property type="molecule type" value="Genomic_DNA"/>
</dbReference>